<dbReference type="AlphaFoldDB" id="A0A0L7LPZ3"/>
<dbReference type="InterPro" id="IPR038765">
    <property type="entry name" value="Papain-like_cys_pep_sf"/>
</dbReference>
<dbReference type="InterPro" id="IPR001300">
    <property type="entry name" value="Peptidase_C2_calpain_cat"/>
</dbReference>
<dbReference type="SUPFAM" id="SSF47473">
    <property type="entry name" value="EF-hand"/>
    <property type="match status" value="1"/>
</dbReference>
<evidence type="ECO:0000313" key="5">
    <source>
        <dbReference type="Proteomes" id="UP000037510"/>
    </source>
</evidence>
<feature type="domain" description="Calpain catalytic" evidence="3">
    <location>
        <begin position="18"/>
        <end position="109"/>
    </location>
</feature>
<feature type="non-terminal residue" evidence="4">
    <location>
        <position position="1"/>
    </location>
</feature>
<comment type="caution">
    <text evidence="2">Lacks conserved residue(s) required for the propagation of feature annotation.</text>
</comment>
<dbReference type="PANTHER" id="PTHR10183:SF394">
    <property type="entry name" value="CALPAIN-C"/>
    <property type="match status" value="1"/>
</dbReference>
<dbReference type="GO" id="GO:0004198">
    <property type="term" value="F:calcium-dependent cysteine-type endopeptidase activity"/>
    <property type="evidence" value="ECO:0007669"/>
    <property type="project" value="InterPro"/>
</dbReference>
<dbReference type="Pfam" id="PF00648">
    <property type="entry name" value="Peptidase_C2"/>
    <property type="match status" value="1"/>
</dbReference>
<evidence type="ECO:0000256" key="2">
    <source>
        <dbReference type="PROSITE-ProRule" id="PRU00239"/>
    </source>
</evidence>
<accession>A0A0L7LPZ3</accession>
<dbReference type="InterPro" id="IPR036213">
    <property type="entry name" value="Calpain_III_sf"/>
</dbReference>
<evidence type="ECO:0000259" key="3">
    <source>
        <dbReference type="PROSITE" id="PS50203"/>
    </source>
</evidence>
<keyword evidence="5" id="KW-1185">Reference proteome</keyword>
<dbReference type="InterPro" id="IPR022683">
    <property type="entry name" value="Calpain_III"/>
</dbReference>
<name>A0A0L7LPZ3_OPEBR</name>
<dbReference type="PROSITE" id="PS50203">
    <property type="entry name" value="CALPAIN_CAT"/>
    <property type="match status" value="1"/>
</dbReference>
<gene>
    <name evidence="4" type="ORF">OBRU01_04486</name>
</gene>
<protein>
    <submittedName>
        <fullName evidence="4">Calpain-C</fullName>
    </submittedName>
</protein>
<dbReference type="SMART" id="SM00720">
    <property type="entry name" value="calpain_III"/>
    <property type="match status" value="1"/>
</dbReference>
<proteinExistence type="inferred from homology"/>
<dbReference type="SUPFAM" id="SSF54001">
    <property type="entry name" value="Cysteine proteinases"/>
    <property type="match status" value="1"/>
</dbReference>
<organism evidence="4 5">
    <name type="scientific">Operophtera brumata</name>
    <name type="common">Winter moth</name>
    <name type="synonym">Phalaena brumata</name>
    <dbReference type="NCBI Taxonomy" id="104452"/>
    <lineage>
        <taxon>Eukaryota</taxon>
        <taxon>Metazoa</taxon>
        <taxon>Ecdysozoa</taxon>
        <taxon>Arthropoda</taxon>
        <taxon>Hexapoda</taxon>
        <taxon>Insecta</taxon>
        <taxon>Pterygota</taxon>
        <taxon>Neoptera</taxon>
        <taxon>Endopterygota</taxon>
        <taxon>Lepidoptera</taxon>
        <taxon>Glossata</taxon>
        <taxon>Ditrysia</taxon>
        <taxon>Geometroidea</taxon>
        <taxon>Geometridae</taxon>
        <taxon>Larentiinae</taxon>
        <taxon>Operophtera</taxon>
    </lineage>
</organism>
<evidence type="ECO:0000313" key="4">
    <source>
        <dbReference type="EMBL" id="KOB77256.1"/>
    </source>
</evidence>
<evidence type="ECO:0000256" key="1">
    <source>
        <dbReference type="ARBA" id="ARBA00007623"/>
    </source>
</evidence>
<dbReference type="InterPro" id="IPR011992">
    <property type="entry name" value="EF-hand-dom_pair"/>
</dbReference>
<dbReference type="PANTHER" id="PTHR10183">
    <property type="entry name" value="CALPAIN"/>
    <property type="match status" value="1"/>
</dbReference>
<dbReference type="STRING" id="104452.A0A0L7LPZ3"/>
<dbReference type="InterPro" id="IPR022684">
    <property type="entry name" value="Calpain_cysteine_protease"/>
</dbReference>
<reference evidence="4 5" key="1">
    <citation type="journal article" date="2015" name="Genome Biol. Evol.">
        <title>The genome of winter moth (Operophtera brumata) provides a genomic perspective on sexual dimorphism and phenology.</title>
        <authorList>
            <person name="Derks M.F."/>
            <person name="Smit S."/>
            <person name="Salis L."/>
            <person name="Schijlen E."/>
            <person name="Bossers A."/>
            <person name="Mateman C."/>
            <person name="Pijl A.S."/>
            <person name="de Ridder D."/>
            <person name="Groenen M.A."/>
            <person name="Visser M.E."/>
            <person name="Megens H.J."/>
        </authorList>
    </citation>
    <scope>NUCLEOTIDE SEQUENCE [LARGE SCALE GENOMIC DNA]</scope>
    <source>
        <strain evidence="4">WM2013NL</strain>
        <tissue evidence="4">Head and thorax</tissue>
    </source>
</reference>
<dbReference type="Proteomes" id="UP000037510">
    <property type="component" value="Unassembled WGS sequence"/>
</dbReference>
<dbReference type="Gene3D" id="1.10.238.10">
    <property type="entry name" value="EF-hand"/>
    <property type="match status" value="1"/>
</dbReference>
<sequence>MSSFLQSTKALCRERGELWEDPDFRPNQTSVFYYQRPPFEFTWKRATEIYGNPLFIAPDTEIFDVTEGKLGDKWLVATLGVLHQYKGLFKRVVPENQDFDSDYAGIFRLHGSYEALKYVNYLEGLSELTAGLTEKMAMTTVLNESYLREWLSIAPRERERLISVARSTSSFWILYSDFKQLFPQLESLQLDEDSRMLEPSLAGRNKWEVIKYTGSWKRGLSAGGCRNHTVQLIVTEQTTVLFSLSQHKVIEPKMIGFSIIKLQSALRERPAPAVFRRLKTVMNTDYTNSRQPREEAEFNLRIFACENQNLKLKALDYPPRQTRSIMLRAPQGSASRHNFGQYEEMFLHLADERKTINTFELQELLDDCLPNEFIKSCASLDTCRQLKKGTGRITLSDFKDLLASMHHWQQLFTKHTAEKMGILRAERFQEALWDAGFTIPEKVMSLVVLRYIRKDGTLRFGDYVSAMLHVNRAFGWCTTFL</sequence>
<dbReference type="GO" id="GO:0005737">
    <property type="term" value="C:cytoplasm"/>
    <property type="evidence" value="ECO:0007669"/>
    <property type="project" value="TreeGrafter"/>
</dbReference>
<feature type="non-terminal residue" evidence="4">
    <location>
        <position position="481"/>
    </location>
</feature>
<dbReference type="EMBL" id="JTDY01000423">
    <property type="protein sequence ID" value="KOB77256.1"/>
    <property type="molecule type" value="Genomic_DNA"/>
</dbReference>
<dbReference type="PRINTS" id="PR00704">
    <property type="entry name" value="CALPAIN"/>
</dbReference>
<comment type="similarity">
    <text evidence="1">Belongs to the peptidase C2 family.</text>
</comment>
<dbReference type="SUPFAM" id="SSF49758">
    <property type="entry name" value="Calpain large subunit, middle domain (domain III)"/>
    <property type="match status" value="1"/>
</dbReference>
<dbReference type="SMART" id="SM00230">
    <property type="entry name" value="CysPc"/>
    <property type="match status" value="1"/>
</dbReference>
<dbReference type="Gene3D" id="2.60.120.380">
    <property type="match status" value="1"/>
</dbReference>
<comment type="caution">
    <text evidence="4">The sequence shown here is derived from an EMBL/GenBank/DDBJ whole genome shotgun (WGS) entry which is preliminary data.</text>
</comment>
<dbReference type="GO" id="GO:0006508">
    <property type="term" value="P:proteolysis"/>
    <property type="evidence" value="ECO:0007669"/>
    <property type="project" value="InterPro"/>
</dbReference>